<reference evidence="1" key="1">
    <citation type="submission" date="2023-12" db="EMBL/GenBank/DDBJ databases">
        <title>Genome assembly of Anisodus tanguticus.</title>
        <authorList>
            <person name="Wang Y.-J."/>
        </authorList>
    </citation>
    <scope>NUCLEOTIDE SEQUENCE</scope>
    <source>
        <strain evidence="1">KB-2021</strain>
        <tissue evidence="1">Leaf</tissue>
    </source>
</reference>
<organism evidence="1 2">
    <name type="scientific">Anisodus tanguticus</name>
    <dbReference type="NCBI Taxonomy" id="243964"/>
    <lineage>
        <taxon>Eukaryota</taxon>
        <taxon>Viridiplantae</taxon>
        <taxon>Streptophyta</taxon>
        <taxon>Embryophyta</taxon>
        <taxon>Tracheophyta</taxon>
        <taxon>Spermatophyta</taxon>
        <taxon>Magnoliopsida</taxon>
        <taxon>eudicotyledons</taxon>
        <taxon>Gunneridae</taxon>
        <taxon>Pentapetalae</taxon>
        <taxon>asterids</taxon>
        <taxon>lamiids</taxon>
        <taxon>Solanales</taxon>
        <taxon>Solanaceae</taxon>
        <taxon>Solanoideae</taxon>
        <taxon>Hyoscyameae</taxon>
        <taxon>Anisodus</taxon>
    </lineage>
</organism>
<dbReference type="AlphaFoldDB" id="A0AAE1RN10"/>
<sequence length="175" mass="19720">MSQQSKCQIPLVGQLSNLLHDLIHLIHGIKTCHYNPPLRAITALFLQLSSNFHETKRAFAEYLSCGISLGGFLMDHMEFSCRGLVMGHISLDSIHRKVKLDDKFSPKGNKKRGENRKKKRKGNIVIALVRFPNPSTEPKLGGGIPLSHDTLHNMVSMLYFFSFVSSYPLMNDTIL</sequence>
<protein>
    <submittedName>
        <fullName evidence="1">Uncharacterized protein</fullName>
    </submittedName>
</protein>
<evidence type="ECO:0000313" key="2">
    <source>
        <dbReference type="Proteomes" id="UP001291623"/>
    </source>
</evidence>
<dbReference type="EMBL" id="JAVYJV010000014">
    <property type="protein sequence ID" value="KAK4354094.1"/>
    <property type="molecule type" value="Genomic_DNA"/>
</dbReference>
<proteinExistence type="predicted"/>
<dbReference type="Proteomes" id="UP001291623">
    <property type="component" value="Unassembled WGS sequence"/>
</dbReference>
<accession>A0AAE1RN10</accession>
<name>A0AAE1RN10_9SOLA</name>
<evidence type="ECO:0000313" key="1">
    <source>
        <dbReference type="EMBL" id="KAK4354094.1"/>
    </source>
</evidence>
<gene>
    <name evidence="1" type="ORF">RND71_026288</name>
</gene>
<keyword evidence="2" id="KW-1185">Reference proteome</keyword>
<comment type="caution">
    <text evidence="1">The sequence shown here is derived from an EMBL/GenBank/DDBJ whole genome shotgun (WGS) entry which is preliminary data.</text>
</comment>